<evidence type="ECO:0000313" key="2">
    <source>
        <dbReference type="Proteomes" id="UP000245444"/>
    </source>
</evidence>
<dbReference type="Proteomes" id="UP000245444">
    <property type="component" value="Chromosome"/>
</dbReference>
<evidence type="ECO:0000313" key="1">
    <source>
        <dbReference type="EMBL" id="AWN48698.1"/>
    </source>
</evidence>
<proteinExistence type="predicted"/>
<reference evidence="1 2" key="1">
    <citation type="submission" date="2018-05" db="EMBL/GenBank/DDBJ databases">
        <title>Complete Genome Sequence of Methylobacterium sp. 17Sr1-28.</title>
        <authorList>
            <person name="Srinivasan S."/>
        </authorList>
    </citation>
    <scope>NUCLEOTIDE SEQUENCE [LARGE SCALE GENOMIC DNA]</scope>
    <source>
        <strain evidence="1 2">17Sr1-28</strain>
    </source>
</reference>
<protein>
    <recommendedName>
        <fullName evidence="3">DUF4274 domain-containing protein</fullName>
    </recommendedName>
</protein>
<dbReference type="OrthoDB" id="7431744at2"/>
<organism evidence="1 2">
    <name type="scientific">Methylobacterium terrae</name>
    <dbReference type="NCBI Taxonomy" id="2202827"/>
    <lineage>
        <taxon>Bacteria</taxon>
        <taxon>Pseudomonadati</taxon>
        <taxon>Pseudomonadota</taxon>
        <taxon>Alphaproteobacteria</taxon>
        <taxon>Hyphomicrobiales</taxon>
        <taxon>Methylobacteriaceae</taxon>
        <taxon>Methylobacterium</taxon>
    </lineage>
</organism>
<dbReference type="KEGG" id="mtea:DK419_22010"/>
<accession>A0A2U8WT78</accession>
<dbReference type="AlphaFoldDB" id="A0A2U8WT78"/>
<evidence type="ECO:0008006" key="3">
    <source>
        <dbReference type="Google" id="ProtNLM"/>
    </source>
</evidence>
<gene>
    <name evidence="1" type="ORF">DK419_22010</name>
</gene>
<keyword evidence="2" id="KW-1185">Reference proteome</keyword>
<sequence length="366" mass="41768">MSCGEGEVSAIMTIFDWLTEVLRRTEPSGPGRLPSDERIAFYRDYVHNSVVLAAAAQPEDPLPGLSWQYFREDVRHEARAARIAMRDGTFGTFFDTIRLLPPIAIVRLMAARSVYFPTPENDGAVDDLLAYLDAATVRLMRQRRNAVLAQQAAEAKRVESEAPARAREEALWAEYRACPFARLSTEPAEFLRWIKLQTPDTWNVVVDRWDYNGIGREDVIAWILDQPDCDLATAAQFFFIAAMDLGDSEPETLSPLYRNSWELMARVGHNWQRGHYRRNDLRLSSVVPSEIALYDEIVARREAEGRPFPWRVPGPGERRFGVREPDSDYLYEHGHLWIGFSTWKRGREARGCGVDFPRCCNASPAD</sequence>
<dbReference type="EMBL" id="CP029553">
    <property type="protein sequence ID" value="AWN48698.1"/>
    <property type="molecule type" value="Genomic_DNA"/>
</dbReference>
<name>A0A2U8WT78_9HYPH</name>